<proteinExistence type="predicted"/>
<dbReference type="Proteomes" id="UP001159075">
    <property type="component" value="Unassembled WGS sequence"/>
</dbReference>
<dbReference type="EMBL" id="JAOTLW010000020">
    <property type="protein sequence ID" value="MDI5833299.1"/>
    <property type="molecule type" value="Genomic_DNA"/>
</dbReference>
<evidence type="ECO:0000313" key="2">
    <source>
        <dbReference type="Proteomes" id="UP001159075"/>
    </source>
</evidence>
<keyword evidence="2" id="KW-1185">Reference proteome</keyword>
<comment type="caution">
    <text evidence="1">The sequence shown here is derived from an EMBL/GenBank/DDBJ whole genome shotgun (WGS) entry which is preliminary data.</text>
</comment>
<protein>
    <submittedName>
        <fullName evidence="1">Uncharacterized protein</fullName>
    </submittedName>
</protein>
<evidence type="ECO:0000313" key="1">
    <source>
        <dbReference type="EMBL" id="MDI5833299.1"/>
    </source>
</evidence>
<sequence length="355" mass="40400">MNILIFNNCEPLYSVYKNSDLEHVSSIDHLNGVFLTNLSQFDSICKSTVHCRLLPHNYFGLDVFDLVRNLTKNSKGNEYDLSLKYITKASSFVLENFNGIDVFEGRSLPYVYSDFLSCNLPVSSLFSAPLIPLLQKNYFLEKNNLQDRRIKTFRMTNVEIFHVLRDSVLIDVEYEPQRKVDIPILIVGNKINEYYLNLSDYYVTVSFKEPIPHLWMFFLGIFSFDSVVLHSSIFKLVLKHLNAAAIQVNGLAISKAVKGKKEISRRLLPVNSIASWFTTQIVNTVIIHAVHYCSNPMAVSIVSRLRAEMINKAIEINNLGIAISSFGSSEISIVVSGNDIKSVRPRLKELLLYES</sequence>
<name>A0ABT6UFP9_9GAMM</name>
<reference evidence="1 2" key="1">
    <citation type="submission" date="2022-09" db="EMBL/GenBank/DDBJ databases">
        <title>The outer-membrane cytochrome OmcA is essential for infection of Shewanella oneidensis by a zebrafish-associated bacteriophage.</title>
        <authorList>
            <person name="Grenfell A.W."/>
            <person name="Intile P."/>
            <person name="Mcfarlane J."/>
            <person name="Leung D."/>
            <person name="Abdalla K."/>
            <person name="Wold M."/>
            <person name="Kees E."/>
            <person name="Gralnick J."/>
        </authorList>
    </citation>
    <scope>NUCLEOTIDE SEQUENCE [LARGE SCALE GENOMIC DNA]</scope>
    <source>
        <strain evidence="1 2">NF-5</strain>
    </source>
</reference>
<gene>
    <name evidence="1" type="ORF">ODY93_17085</name>
</gene>
<organism evidence="1 2">
    <name type="scientific">Shewanella xiamenensis</name>
    <dbReference type="NCBI Taxonomy" id="332186"/>
    <lineage>
        <taxon>Bacteria</taxon>
        <taxon>Pseudomonadati</taxon>
        <taxon>Pseudomonadota</taxon>
        <taxon>Gammaproteobacteria</taxon>
        <taxon>Alteromonadales</taxon>
        <taxon>Shewanellaceae</taxon>
        <taxon>Shewanella</taxon>
    </lineage>
</organism>
<accession>A0ABT6UFP9</accession>
<dbReference type="RefSeq" id="WP_282679837.1">
    <property type="nucleotide sequence ID" value="NZ_CP106875.1"/>
</dbReference>